<dbReference type="EMBL" id="LAZR01011129">
    <property type="protein sequence ID" value="KKM63283.1"/>
    <property type="molecule type" value="Genomic_DNA"/>
</dbReference>
<accession>A0A0F9J155</accession>
<evidence type="ECO:0000313" key="1">
    <source>
        <dbReference type="EMBL" id="KKM63283.1"/>
    </source>
</evidence>
<protein>
    <submittedName>
        <fullName evidence="1">Uncharacterized protein</fullName>
    </submittedName>
</protein>
<gene>
    <name evidence="1" type="ORF">LCGC14_1513090</name>
</gene>
<sequence>MMLRHHDETIADYLTRRREEGDDLPQSDAERILELEAEVVKLSGAVIGLNNSLIEATERAERAEAELQKAH</sequence>
<name>A0A0F9J155_9ZZZZ</name>
<dbReference type="AlphaFoldDB" id="A0A0F9J155"/>
<organism evidence="1">
    <name type="scientific">marine sediment metagenome</name>
    <dbReference type="NCBI Taxonomy" id="412755"/>
    <lineage>
        <taxon>unclassified sequences</taxon>
        <taxon>metagenomes</taxon>
        <taxon>ecological metagenomes</taxon>
    </lineage>
</organism>
<reference evidence="1" key="1">
    <citation type="journal article" date="2015" name="Nature">
        <title>Complex archaea that bridge the gap between prokaryotes and eukaryotes.</title>
        <authorList>
            <person name="Spang A."/>
            <person name="Saw J.H."/>
            <person name="Jorgensen S.L."/>
            <person name="Zaremba-Niedzwiedzka K."/>
            <person name="Martijn J."/>
            <person name="Lind A.E."/>
            <person name="van Eijk R."/>
            <person name="Schleper C."/>
            <person name="Guy L."/>
            <person name="Ettema T.J."/>
        </authorList>
    </citation>
    <scope>NUCLEOTIDE SEQUENCE</scope>
</reference>
<proteinExistence type="predicted"/>
<comment type="caution">
    <text evidence="1">The sequence shown here is derived from an EMBL/GenBank/DDBJ whole genome shotgun (WGS) entry which is preliminary data.</text>
</comment>